<name>A0AA88I8B5_ARTSF</name>
<protein>
    <submittedName>
        <fullName evidence="1">Uncharacterized protein</fullName>
    </submittedName>
</protein>
<dbReference type="InterPro" id="IPR043128">
    <property type="entry name" value="Rev_trsase/Diguanyl_cyclase"/>
</dbReference>
<dbReference type="EMBL" id="JAVRJZ010000006">
    <property type="protein sequence ID" value="KAK2721716.1"/>
    <property type="molecule type" value="Genomic_DNA"/>
</dbReference>
<sequence length="89" mass="10138">MDSLAIWAKTILRFCVKNMGEMFKDMSSCHLFKDISIFTMSLEKQLEHLRAVLERLRRYGATIGLDKAMIAVEVVQYLDDTVGSAPLEP</sequence>
<dbReference type="GO" id="GO:0071897">
    <property type="term" value="P:DNA biosynthetic process"/>
    <property type="evidence" value="ECO:0007669"/>
    <property type="project" value="UniProtKB-ARBA"/>
</dbReference>
<reference evidence="1" key="1">
    <citation type="submission" date="2023-07" db="EMBL/GenBank/DDBJ databases">
        <title>Chromosome-level genome assembly of Artemia franciscana.</title>
        <authorList>
            <person name="Jo E."/>
        </authorList>
    </citation>
    <scope>NUCLEOTIDE SEQUENCE</scope>
    <source>
        <tissue evidence="1">Whole body</tissue>
    </source>
</reference>
<evidence type="ECO:0000313" key="2">
    <source>
        <dbReference type="Proteomes" id="UP001187531"/>
    </source>
</evidence>
<gene>
    <name evidence="1" type="ORF">QYM36_003884</name>
</gene>
<dbReference type="InterPro" id="IPR043502">
    <property type="entry name" value="DNA/RNA_pol_sf"/>
</dbReference>
<dbReference type="AlphaFoldDB" id="A0AA88I8B5"/>
<proteinExistence type="predicted"/>
<evidence type="ECO:0000313" key="1">
    <source>
        <dbReference type="EMBL" id="KAK2721716.1"/>
    </source>
</evidence>
<dbReference type="Proteomes" id="UP001187531">
    <property type="component" value="Unassembled WGS sequence"/>
</dbReference>
<dbReference type="Gene3D" id="3.30.70.270">
    <property type="match status" value="1"/>
</dbReference>
<dbReference type="SUPFAM" id="SSF56672">
    <property type="entry name" value="DNA/RNA polymerases"/>
    <property type="match status" value="1"/>
</dbReference>
<keyword evidence="2" id="KW-1185">Reference proteome</keyword>
<comment type="caution">
    <text evidence="1">The sequence shown here is derived from an EMBL/GenBank/DDBJ whole genome shotgun (WGS) entry which is preliminary data.</text>
</comment>
<organism evidence="1 2">
    <name type="scientific">Artemia franciscana</name>
    <name type="common">Brine shrimp</name>
    <name type="synonym">Artemia sanfranciscana</name>
    <dbReference type="NCBI Taxonomy" id="6661"/>
    <lineage>
        <taxon>Eukaryota</taxon>
        <taxon>Metazoa</taxon>
        <taxon>Ecdysozoa</taxon>
        <taxon>Arthropoda</taxon>
        <taxon>Crustacea</taxon>
        <taxon>Branchiopoda</taxon>
        <taxon>Anostraca</taxon>
        <taxon>Artemiidae</taxon>
        <taxon>Artemia</taxon>
    </lineage>
</organism>
<accession>A0AA88I8B5</accession>